<sequence>MAKAAAPVALYVQMKDAIREAIAQGHWRPGDRVPSEHELTREYGVSRMTANRVLRELTAEGLILRTQGVGSFVAELQPIASVLHMPEIQDDIAARGHAHSAHVLVREKIASDADLAAAMGLRSRTAVFSVTLVHREDGVPVQLEERFVNPAVCPDFLAFDFDAATPGRYLAEHAPLTEAEQAVEAVAAPAAVAQALDVAEATPCLLVRRRVYCGADVACVVRLWHPGGRFRLTGHFKP</sequence>
<keyword evidence="3" id="KW-0804">Transcription</keyword>
<keyword evidence="7" id="KW-1185">Reference proteome</keyword>
<accession>A0A556A7J1</accession>
<dbReference type="AlphaFoldDB" id="A0A556A7J1"/>
<protein>
    <recommendedName>
        <fullName evidence="4">Histidine utilization repressor</fullName>
    </recommendedName>
</protein>
<dbReference type="SUPFAM" id="SSF46785">
    <property type="entry name" value="Winged helix' DNA-binding domain"/>
    <property type="match status" value="1"/>
</dbReference>
<proteinExistence type="predicted"/>
<dbReference type="InterPro" id="IPR010248">
    <property type="entry name" value="His_ut_repres"/>
</dbReference>
<dbReference type="InterPro" id="IPR028978">
    <property type="entry name" value="Chorismate_lyase_/UTRA_dom_sf"/>
</dbReference>
<dbReference type="EMBL" id="VLTJ01000042">
    <property type="protein sequence ID" value="TSH88838.1"/>
    <property type="molecule type" value="Genomic_DNA"/>
</dbReference>
<dbReference type="InterPro" id="IPR000524">
    <property type="entry name" value="Tscrpt_reg_HTH_GntR"/>
</dbReference>
<evidence type="ECO:0000256" key="4">
    <source>
        <dbReference type="NCBIfam" id="TIGR02018"/>
    </source>
</evidence>
<dbReference type="RefSeq" id="WP_143950954.1">
    <property type="nucleotide sequence ID" value="NZ_BAABMB010000005.1"/>
</dbReference>
<comment type="caution">
    <text evidence="6">The sequence shown here is derived from an EMBL/GenBank/DDBJ whole genome shotgun (WGS) entry which is preliminary data.</text>
</comment>
<reference evidence="6 7" key="1">
    <citation type="submission" date="2019-07" db="EMBL/GenBank/DDBJ databases">
        <title>Qingshengfaniella alkalisoli gen. nov., sp. nov., isolated from saline soil.</title>
        <authorList>
            <person name="Xu L."/>
            <person name="Huang X.-X."/>
            <person name="Sun J.-Q."/>
        </authorList>
    </citation>
    <scope>NUCLEOTIDE SEQUENCE [LARGE SCALE GENOMIC DNA]</scope>
    <source>
        <strain evidence="6 7">DSM 27279</strain>
    </source>
</reference>
<dbReference type="SUPFAM" id="SSF64288">
    <property type="entry name" value="Chorismate lyase-like"/>
    <property type="match status" value="1"/>
</dbReference>
<dbReference type="PROSITE" id="PS50949">
    <property type="entry name" value="HTH_GNTR"/>
    <property type="match status" value="1"/>
</dbReference>
<dbReference type="FunFam" id="1.10.10.10:FF:000079">
    <property type="entry name" value="GntR family transcriptional regulator"/>
    <property type="match status" value="1"/>
</dbReference>
<evidence type="ECO:0000256" key="1">
    <source>
        <dbReference type="ARBA" id="ARBA00023015"/>
    </source>
</evidence>
<dbReference type="NCBIfam" id="TIGR02018">
    <property type="entry name" value="his_ut_repres"/>
    <property type="match status" value="1"/>
</dbReference>
<evidence type="ECO:0000256" key="3">
    <source>
        <dbReference type="ARBA" id="ARBA00023163"/>
    </source>
</evidence>
<dbReference type="GO" id="GO:0003700">
    <property type="term" value="F:DNA-binding transcription factor activity"/>
    <property type="evidence" value="ECO:0007669"/>
    <property type="project" value="UniProtKB-UniRule"/>
</dbReference>
<gene>
    <name evidence="6" type="primary">hutC</name>
    <name evidence="6" type="ORF">FOZ76_24695</name>
</gene>
<organism evidence="6 7">
    <name type="scientific">Verticiella sediminum</name>
    <dbReference type="NCBI Taxonomy" id="1247510"/>
    <lineage>
        <taxon>Bacteria</taxon>
        <taxon>Pseudomonadati</taxon>
        <taxon>Pseudomonadota</taxon>
        <taxon>Betaproteobacteria</taxon>
        <taxon>Burkholderiales</taxon>
        <taxon>Alcaligenaceae</taxon>
        <taxon>Verticiella</taxon>
    </lineage>
</organism>
<dbReference type="InterPro" id="IPR050679">
    <property type="entry name" value="Bact_HTH_transcr_reg"/>
</dbReference>
<dbReference type="CDD" id="cd07377">
    <property type="entry name" value="WHTH_GntR"/>
    <property type="match status" value="1"/>
</dbReference>
<dbReference type="GO" id="GO:0045892">
    <property type="term" value="P:negative regulation of DNA-templated transcription"/>
    <property type="evidence" value="ECO:0007669"/>
    <property type="project" value="UniProtKB-UniRule"/>
</dbReference>
<dbReference type="InterPro" id="IPR036390">
    <property type="entry name" value="WH_DNA-bd_sf"/>
</dbReference>
<dbReference type="PANTHER" id="PTHR44846:SF16">
    <property type="entry name" value="TRANSCRIPTIONAL REGULATOR PHNF-RELATED"/>
    <property type="match status" value="1"/>
</dbReference>
<dbReference type="PRINTS" id="PR00035">
    <property type="entry name" value="HTHGNTR"/>
</dbReference>
<keyword evidence="1" id="KW-0805">Transcription regulation</keyword>
<dbReference type="InterPro" id="IPR036388">
    <property type="entry name" value="WH-like_DNA-bd_sf"/>
</dbReference>
<dbReference type="SMART" id="SM00345">
    <property type="entry name" value="HTH_GNTR"/>
    <property type="match status" value="1"/>
</dbReference>
<dbReference type="GO" id="GO:0006547">
    <property type="term" value="P:L-histidine metabolic process"/>
    <property type="evidence" value="ECO:0007669"/>
    <property type="project" value="UniProtKB-UniRule"/>
</dbReference>
<dbReference type="PANTHER" id="PTHR44846">
    <property type="entry name" value="MANNOSYL-D-GLYCERATE TRANSPORT/METABOLISM SYSTEM REPRESSOR MNGR-RELATED"/>
    <property type="match status" value="1"/>
</dbReference>
<dbReference type="Pfam" id="PF07702">
    <property type="entry name" value="UTRA"/>
    <property type="match status" value="1"/>
</dbReference>
<dbReference type="Proteomes" id="UP000318405">
    <property type="component" value="Unassembled WGS sequence"/>
</dbReference>
<name>A0A556A7J1_9BURK</name>
<dbReference type="Pfam" id="PF00392">
    <property type="entry name" value="GntR"/>
    <property type="match status" value="1"/>
</dbReference>
<evidence type="ECO:0000313" key="6">
    <source>
        <dbReference type="EMBL" id="TSH88838.1"/>
    </source>
</evidence>
<dbReference type="SMART" id="SM00866">
    <property type="entry name" value="UTRA"/>
    <property type="match status" value="1"/>
</dbReference>
<dbReference type="OrthoDB" id="9808698at2"/>
<feature type="domain" description="HTH gntR-type" evidence="5">
    <location>
        <begin position="8"/>
        <end position="76"/>
    </location>
</feature>
<dbReference type="Gene3D" id="1.10.10.10">
    <property type="entry name" value="Winged helix-like DNA-binding domain superfamily/Winged helix DNA-binding domain"/>
    <property type="match status" value="1"/>
</dbReference>
<dbReference type="Gene3D" id="3.40.1410.10">
    <property type="entry name" value="Chorismate lyase-like"/>
    <property type="match status" value="1"/>
</dbReference>
<dbReference type="GO" id="GO:0003677">
    <property type="term" value="F:DNA binding"/>
    <property type="evidence" value="ECO:0007669"/>
    <property type="project" value="UniProtKB-UniRule"/>
</dbReference>
<evidence type="ECO:0000256" key="2">
    <source>
        <dbReference type="ARBA" id="ARBA00023125"/>
    </source>
</evidence>
<dbReference type="InterPro" id="IPR011663">
    <property type="entry name" value="UTRA"/>
</dbReference>
<keyword evidence="2" id="KW-0238">DNA-binding</keyword>
<evidence type="ECO:0000313" key="7">
    <source>
        <dbReference type="Proteomes" id="UP000318405"/>
    </source>
</evidence>
<evidence type="ECO:0000259" key="5">
    <source>
        <dbReference type="PROSITE" id="PS50949"/>
    </source>
</evidence>